<dbReference type="PANTHER" id="PTHR45651:SF87">
    <property type="entry name" value="CYCLIC NUCLEOTIDE-BINDING DOMAIN-CONTAINING PROTEIN"/>
    <property type="match status" value="1"/>
</dbReference>
<dbReference type="InterPro" id="IPR000595">
    <property type="entry name" value="cNMP-bd_dom"/>
</dbReference>
<dbReference type="Proteomes" id="UP000004994">
    <property type="component" value="Chromosome 6"/>
</dbReference>
<dbReference type="SMART" id="SM00100">
    <property type="entry name" value="cNMP"/>
    <property type="match status" value="1"/>
</dbReference>
<sequence length="647" mass="74596">MAFGNSRSVRFPYDLEATKYAPAHEYNVIKVKCKLDGVRQSETASRTSDKKYDRNRKSLNAKVLSRVFSEDYERLNKKILDPRGHVIRRWNKFFLVSCLVSLFVDPLLFYLPFVKDDIYIDIGVILKIVLTVIRSIADIFYIIVRFRTAYVAPSSRVFGRGELVINTSKIAQRCIRKGLLIDVITALPLPQVLIWAVIPNLRGSTMANMKNYLPRLYLIFPLSSQIVKAGGVVTETAWAGAAYNLMLYMLASHGCNLEISSCDDGYFDCQRVNDPQRKSSFNSSNITRKCDPNKSDYHLRYSCFVFQQVVLLLPLVGLEEPKFSRTRSFYKHSYWRNKFCHHSCNARPGSFFALLIDNMQTYLQSTTVRLEEWRTRRMDIEQWMHHRQQSVRKYDQYKYIATRGVDEEDLLEGLPLDLRRDIKRHLCYDLVQRVPLFDQMDERMLDAICERLKPALCTQDTCLVLEGDPVNEMLFIIRGNIDSYTTNGGRTGFFNSCHIGPGDFCGEELLTWALNRLKALSEVESFALVSEDLKFVAAQFRRLHRKQLRHKFSGVLGLHASFRLHIVDIKKRKGVAELESLENFVNEIESFSGLLDMNAPSPRSGFAEYTTRWAASRRGLHKHSDSDSTSVSSLQKTEEPDFSVDDE</sequence>
<protein>
    <recommendedName>
        <fullName evidence="5">Cyclic nucleotide-binding domain-containing protein</fullName>
    </recommendedName>
</protein>
<keyword evidence="7" id="KW-1185">Reference proteome</keyword>
<dbReference type="InterPro" id="IPR014710">
    <property type="entry name" value="RmlC-like_jellyroll"/>
</dbReference>
<keyword evidence="2" id="KW-0407">Ion channel</keyword>
<feature type="transmembrane region" description="Helical" evidence="4">
    <location>
        <begin position="93"/>
        <end position="112"/>
    </location>
</feature>
<evidence type="ECO:0000256" key="1">
    <source>
        <dbReference type="ARBA" id="ARBA00023286"/>
    </source>
</evidence>
<evidence type="ECO:0000313" key="6">
    <source>
        <dbReference type="EnsemblPlants" id="Solyc06g010190.2.1"/>
    </source>
</evidence>
<dbReference type="SUPFAM" id="SSF81324">
    <property type="entry name" value="Voltage-gated potassium channels"/>
    <property type="match status" value="1"/>
</dbReference>
<dbReference type="PROSITE" id="PS50042">
    <property type="entry name" value="CNMP_BINDING_3"/>
    <property type="match status" value="1"/>
</dbReference>
<dbReference type="PANTHER" id="PTHR45651">
    <property type="entry name" value="CYCLIC NUCLEOTIDE-GATED ION CHANNEL 15-RELATED-RELATED"/>
    <property type="match status" value="1"/>
</dbReference>
<dbReference type="CDD" id="cd00038">
    <property type="entry name" value="CAP_ED"/>
    <property type="match status" value="1"/>
</dbReference>
<evidence type="ECO:0000256" key="2">
    <source>
        <dbReference type="ARBA" id="ARBA00023303"/>
    </source>
</evidence>
<proteinExistence type="predicted"/>
<dbReference type="GO" id="GO:0016020">
    <property type="term" value="C:membrane"/>
    <property type="evidence" value="ECO:0007669"/>
    <property type="project" value="UniProtKB-SubCell"/>
</dbReference>
<dbReference type="Gramene" id="Solyc06g010190.2.1">
    <property type="protein sequence ID" value="Solyc06g010190.2.1"/>
    <property type="gene ID" value="Solyc06g010190.2"/>
</dbReference>
<keyword evidence="1" id="KW-0406">Ion transport</keyword>
<dbReference type="Gene3D" id="1.10.287.630">
    <property type="entry name" value="Helix hairpin bin"/>
    <property type="match status" value="1"/>
</dbReference>
<name>A0A3Q7GSJ6_SOLLC</name>
<accession>A0A3Q7GSJ6</accession>
<organism evidence="6">
    <name type="scientific">Solanum lycopersicum</name>
    <name type="common">Tomato</name>
    <name type="synonym">Lycopersicon esculentum</name>
    <dbReference type="NCBI Taxonomy" id="4081"/>
    <lineage>
        <taxon>Eukaryota</taxon>
        <taxon>Viridiplantae</taxon>
        <taxon>Streptophyta</taxon>
        <taxon>Embryophyta</taxon>
        <taxon>Tracheophyta</taxon>
        <taxon>Spermatophyta</taxon>
        <taxon>Magnoliopsida</taxon>
        <taxon>eudicotyledons</taxon>
        <taxon>Gunneridae</taxon>
        <taxon>Pentapetalae</taxon>
        <taxon>asterids</taxon>
        <taxon>lamiids</taxon>
        <taxon>Solanales</taxon>
        <taxon>Solanaceae</taxon>
        <taxon>Solanoideae</taxon>
        <taxon>Solaneae</taxon>
        <taxon>Solanum</taxon>
        <taxon>Solanum subgen. Lycopersicon</taxon>
    </lineage>
</organism>
<evidence type="ECO:0000259" key="5">
    <source>
        <dbReference type="PROSITE" id="PS50042"/>
    </source>
</evidence>
<feature type="region of interest" description="Disordered" evidence="3">
    <location>
        <begin position="619"/>
        <end position="647"/>
    </location>
</feature>
<evidence type="ECO:0000256" key="3">
    <source>
        <dbReference type="SAM" id="MobiDB-lite"/>
    </source>
</evidence>
<keyword evidence="1" id="KW-0813">Transport</keyword>
<reference evidence="6" key="1">
    <citation type="journal article" date="2012" name="Nature">
        <title>The tomato genome sequence provides insights into fleshy fruit evolution.</title>
        <authorList>
            <consortium name="Tomato Genome Consortium"/>
        </authorList>
    </citation>
    <scope>NUCLEOTIDE SEQUENCE [LARGE SCALE GENOMIC DNA]</scope>
    <source>
        <strain evidence="6">cv. Heinz 1706</strain>
    </source>
</reference>
<evidence type="ECO:0000313" key="7">
    <source>
        <dbReference type="Proteomes" id="UP000004994"/>
    </source>
</evidence>
<dbReference type="EnsemblPlants" id="Solyc06g010190.2.1">
    <property type="protein sequence ID" value="Solyc06g010190.2.1"/>
    <property type="gene ID" value="Solyc06g010190.2"/>
</dbReference>
<dbReference type="InParanoid" id="A0A3Q7GSJ6"/>
<keyword evidence="4" id="KW-1133">Transmembrane helix</keyword>
<dbReference type="AlphaFoldDB" id="A0A3Q7GSJ6"/>
<dbReference type="OMA" id="APAHEYN"/>
<reference evidence="6" key="2">
    <citation type="submission" date="2019-01" db="UniProtKB">
        <authorList>
            <consortium name="EnsemblPlants"/>
        </authorList>
    </citation>
    <scope>IDENTIFICATION</scope>
    <source>
        <strain evidence="6">cv. Heinz 1706</strain>
    </source>
</reference>
<feature type="domain" description="Cyclic nucleotide-binding" evidence="5">
    <location>
        <begin position="436"/>
        <end position="521"/>
    </location>
</feature>
<dbReference type="InterPro" id="IPR018490">
    <property type="entry name" value="cNMP-bd_dom_sf"/>
</dbReference>
<dbReference type="GO" id="GO:0034220">
    <property type="term" value="P:monoatomic ion transmembrane transport"/>
    <property type="evidence" value="ECO:0007669"/>
    <property type="project" value="UniProtKB-KW"/>
</dbReference>
<keyword evidence="1" id="KW-1071">Ligand-gated ion channel</keyword>
<keyword evidence="4" id="KW-0472">Membrane</keyword>
<dbReference type="SUPFAM" id="SSF51206">
    <property type="entry name" value="cAMP-binding domain-like"/>
    <property type="match status" value="1"/>
</dbReference>
<dbReference type="Gene3D" id="2.60.120.10">
    <property type="entry name" value="Jelly Rolls"/>
    <property type="match status" value="1"/>
</dbReference>
<feature type="transmembrane region" description="Helical" evidence="4">
    <location>
        <begin position="179"/>
        <end position="198"/>
    </location>
</feature>
<evidence type="ECO:0000256" key="4">
    <source>
        <dbReference type="SAM" id="Phobius"/>
    </source>
</evidence>
<feature type="transmembrane region" description="Helical" evidence="4">
    <location>
        <begin position="118"/>
        <end position="144"/>
    </location>
</feature>
<keyword evidence="4" id="KW-0812">Transmembrane</keyword>